<organism evidence="2 3">
    <name type="scientific">Roseofilum reptotaenium AO1-A</name>
    <dbReference type="NCBI Taxonomy" id="1925591"/>
    <lineage>
        <taxon>Bacteria</taxon>
        <taxon>Bacillati</taxon>
        <taxon>Cyanobacteriota</taxon>
        <taxon>Cyanophyceae</taxon>
        <taxon>Desertifilales</taxon>
        <taxon>Desertifilaceae</taxon>
        <taxon>Roseofilum</taxon>
    </lineage>
</organism>
<name>A0A1L9QNR7_9CYAN</name>
<evidence type="ECO:0000259" key="1">
    <source>
        <dbReference type="Pfam" id="PF13449"/>
    </source>
</evidence>
<dbReference type="PROSITE" id="PS51257">
    <property type="entry name" value="PROKAR_LIPOPROTEIN"/>
    <property type="match status" value="1"/>
</dbReference>
<dbReference type="AlphaFoldDB" id="A0A1L9QNR7"/>
<dbReference type="Proteomes" id="UP000183940">
    <property type="component" value="Unassembled WGS sequence"/>
</dbReference>
<dbReference type="PANTHER" id="PTHR37957">
    <property type="entry name" value="BLR7070 PROTEIN"/>
    <property type="match status" value="1"/>
</dbReference>
<dbReference type="Pfam" id="PF13449">
    <property type="entry name" value="Phytase-like"/>
    <property type="match status" value="1"/>
</dbReference>
<dbReference type="EMBL" id="MLAW01000033">
    <property type="protein sequence ID" value="OJJ24310.1"/>
    <property type="molecule type" value="Genomic_DNA"/>
</dbReference>
<dbReference type="InterPro" id="IPR027372">
    <property type="entry name" value="Phytase-like_dom"/>
</dbReference>
<dbReference type="PANTHER" id="PTHR37957:SF1">
    <property type="entry name" value="PHYTASE-LIKE DOMAIN-CONTAINING PROTEIN"/>
    <property type="match status" value="1"/>
</dbReference>
<proteinExistence type="predicted"/>
<comment type="caution">
    <text evidence="2">The sequence shown here is derived from an EMBL/GenBank/DDBJ whole genome shotgun (WGS) entry which is preliminary data.</text>
</comment>
<protein>
    <recommendedName>
        <fullName evidence="1">Phytase-like domain-containing protein</fullName>
    </recommendedName>
</protein>
<reference evidence="2" key="1">
    <citation type="submission" date="2016-10" db="EMBL/GenBank/DDBJ databases">
        <title>CRISPR-Cas defence system in Roseofilum reptotaenium: evidence of a bacteriophage-cyanobacterium arms race in the coral black band disease.</title>
        <authorList>
            <person name="Buerger P."/>
            <person name="Wood-Charlson E.M."/>
            <person name="Weynberg K.D."/>
            <person name="Willis B."/>
            <person name="Van Oppen M.J."/>
        </authorList>
    </citation>
    <scope>NUCLEOTIDE SEQUENCE [LARGE SCALE GENOMIC DNA]</scope>
    <source>
        <strain evidence="2">AO1-A</strain>
    </source>
</reference>
<gene>
    <name evidence="2" type="ORF">BI308_17130</name>
</gene>
<dbReference type="STRING" id="1925591.BI308_17130"/>
<accession>A0A1L9QNR7</accession>
<feature type="domain" description="Phytase-like" evidence="1">
    <location>
        <begin position="60"/>
        <end position="368"/>
    </location>
</feature>
<sequence length="390" mass="43292">MSFARMKRFLVPLFVFSCCLLGLLTGCSLPQVSAQDRLFLPLSLEWVGEVTLPKQEFQETTVGGLSAIAYDRQRDRLYALSDDRSFYGPARFYTLNLSLDPFEIDVETVTVLKTPEGTPYAEGSLDPEGLALTPNQTLLIASEGVADQQIPPAIAEYDRQTGQWLNQLPIPQRYIPETSGKEQQKGVQNNLGFESLTTNPIGLVPTTGEPLRVFVATESALIQDRDPEAKELVKTRTRWMHYLLSEGPPLLVSEHFYELDTPEPDILSQGLTEILALDEPGHFLTLERSFNGSVVTAKLFQAVTGSASDISNVSSLQGNLGELKPIRKQLVLDLDRLDITLDNLEGMTFGPHFADGSPSLILVSDDNFNSYQKTQFLLFRILTMDSSREG</sequence>
<keyword evidence="3" id="KW-1185">Reference proteome</keyword>
<evidence type="ECO:0000313" key="2">
    <source>
        <dbReference type="EMBL" id="OJJ24310.1"/>
    </source>
</evidence>
<evidence type="ECO:0000313" key="3">
    <source>
        <dbReference type="Proteomes" id="UP000183940"/>
    </source>
</evidence>